<evidence type="ECO:0000256" key="2">
    <source>
        <dbReference type="ARBA" id="ARBA00022670"/>
    </source>
</evidence>
<dbReference type="GO" id="GO:0004198">
    <property type="term" value="F:calcium-dependent cysteine-type endopeptidase activity"/>
    <property type="evidence" value="ECO:0007669"/>
    <property type="project" value="InterPro"/>
</dbReference>
<reference evidence="9 10" key="1">
    <citation type="journal article" date="2018" name="Nat. Ecol. Evol.">
        <title>Genomic signatures of mitonuclear coevolution across populations of Tigriopus californicus.</title>
        <authorList>
            <person name="Barreto F.S."/>
            <person name="Watson E.T."/>
            <person name="Lima T.G."/>
            <person name="Willett C.S."/>
            <person name="Edmands S."/>
            <person name="Li W."/>
            <person name="Burton R.S."/>
        </authorList>
    </citation>
    <scope>NUCLEOTIDE SEQUENCE [LARGE SCALE GENOMIC DNA]</scope>
    <source>
        <strain evidence="9 10">San Diego</strain>
    </source>
</reference>
<dbReference type="PANTHER" id="PTHR10183">
    <property type="entry name" value="CALPAIN"/>
    <property type="match status" value="1"/>
</dbReference>
<feature type="active site" evidence="5 6">
    <location>
        <position position="94"/>
    </location>
</feature>
<dbReference type="OMA" id="CALKNEY"/>
<sequence length="502" mass="57019">MTLKVKKFKRQDFDKIKETYISKGKLFRDPEFPIDYQHLADTDVFTSLDDTSSPNIEWLRPKAICAKLNIEEGPKMFVGEFDRFDINQGAIGNCWLLAALANLAENKDCFNMVVPPNQSFQKGDYRGIFRFRFWVFGQWKEVVIDDRLPTLNGKLIYLTSSVKNEFWSALLEKAYAKLYGSYKALTGGLTVDAAVDFTGGIPERLEVKDFEKDPQILFSIMSKADAGGAFMGCALKNEYNDFLGLLAGHAYTLNKVMEIKCPGILGGIPLVRLRNPHGNHNEWKGDWSDGCERTRGKRFENPQFFVQIPHFDDSSLAPVIISLYQKQKDRKTSQSIGFALYKCPPDLKQLDSKFFKRNSVMARSNSYSNLRECTKRLTLASGKYCIMPLTLEPGIESKFLLRIYVPQGRGNSHHGEFTRLVSLNSQASVEETSELYADSTDSSKISKKSEKNHVPFSKMVSKANVKNQSKVERPKSTYAWETEGDAELRLLKNIVRAMQAKE</sequence>
<dbReference type="PANTHER" id="PTHR10183:SF433">
    <property type="entry name" value="CALPAIN-A-RELATED"/>
    <property type="match status" value="1"/>
</dbReference>
<dbReference type="SMART" id="SM00720">
    <property type="entry name" value="calpain_III"/>
    <property type="match status" value="1"/>
</dbReference>
<evidence type="ECO:0000256" key="6">
    <source>
        <dbReference type="PROSITE-ProRule" id="PRU00239"/>
    </source>
</evidence>
<dbReference type="EMBL" id="VCGU01000003">
    <property type="protein sequence ID" value="TRY78842.1"/>
    <property type="molecule type" value="Genomic_DNA"/>
</dbReference>
<keyword evidence="3 6" id="KW-0378">Hydrolase</keyword>
<dbReference type="InterPro" id="IPR001300">
    <property type="entry name" value="Peptidase_C2_calpain_cat"/>
</dbReference>
<feature type="active site" evidence="5 6">
    <location>
        <position position="249"/>
    </location>
</feature>
<evidence type="ECO:0000256" key="3">
    <source>
        <dbReference type="ARBA" id="ARBA00022801"/>
    </source>
</evidence>
<dbReference type="STRING" id="6832.A0A553PME0"/>
<dbReference type="InterPro" id="IPR038765">
    <property type="entry name" value="Papain-like_cys_pep_sf"/>
</dbReference>
<evidence type="ECO:0000256" key="4">
    <source>
        <dbReference type="ARBA" id="ARBA00022807"/>
    </source>
</evidence>
<dbReference type="GO" id="GO:0005737">
    <property type="term" value="C:cytoplasm"/>
    <property type="evidence" value="ECO:0007669"/>
    <property type="project" value="TreeGrafter"/>
</dbReference>
<dbReference type="PRINTS" id="PR00704">
    <property type="entry name" value="CALPAIN"/>
</dbReference>
<keyword evidence="4 6" id="KW-0788">Thiol protease</keyword>
<proteinExistence type="inferred from homology"/>
<dbReference type="SUPFAM" id="SSF49758">
    <property type="entry name" value="Calpain large subunit, middle domain (domain III)"/>
    <property type="match status" value="1"/>
</dbReference>
<comment type="caution">
    <text evidence="9">The sequence shown here is derived from an EMBL/GenBank/DDBJ whole genome shotgun (WGS) entry which is preliminary data.</text>
</comment>
<dbReference type="InterPro" id="IPR000169">
    <property type="entry name" value="Pept_cys_AS"/>
</dbReference>
<feature type="region of interest" description="Disordered" evidence="7">
    <location>
        <begin position="439"/>
        <end position="474"/>
    </location>
</feature>
<dbReference type="InterPro" id="IPR022683">
    <property type="entry name" value="Calpain_III"/>
</dbReference>
<evidence type="ECO:0000256" key="5">
    <source>
        <dbReference type="PIRSR" id="PIRSR622684-1"/>
    </source>
</evidence>
<evidence type="ECO:0000256" key="1">
    <source>
        <dbReference type="ARBA" id="ARBA00007623"/>
    </source>
</evidence>
<gene>
    <name evidence="9" type="ORF">TCAL_08973</name>
</gene>
<dbReference type="Proteomes" id="UP000318571">
    <property type="component" value="Chromosome 11"/>
</dbReference>
<protein>
    <recommendedName>
        <fullName evidence="8">Calpain catalytic domain-containing protein</fullName>
    </recommendedName>
</protein>
<keyword evidence="10" id="KW-1185">Reference proteome</keyword>
<evidence type="ECO:0000313" key="9">
    <source>
        <dbReference type="EMBL" id="TRY78842.1"/>
    </source>
</evidence>
<dbReference type="SMART" id="SM00230">
    <property type="entry name" value="CysPc"/>
    <property type="match status" value="1"/>
</dbReference>
<accession>A0A553PME0</accession>
<evidence type="ECO:0000313" key="10">
    <source>
        <dbReference type="Proteomes" id="UP000318571"/>
    </source>
</evidence>
<name>A0A553PME0_TIGCA</name>
<feature type="active site" evidence="5 6">
    <location>
        <position position="275"/>
    </location>
</feature>
<dbReference type="PROSITE" id="PS50203">
    <property type="entry name" value="CALPAIN_CAT"/>
    <property type="match status" value="1"/>
</dbReference>
<dbReference type="InterPro" id="IPR022684">
    <property type="entry name" value="Calpain_cysteine_protease"/>
</dbReference>
<keyword evidence="2 6" id="KW-0645">Protease</keyword>
<dbReference type="SUPFAM" id="SSF54001">
    <property type="entry name" value="Cysteine proteinases"/>
    <property type="match status" value="1"/>
</dbReference>
<dbReference type="GO" id="GO:0006508">
    <property type="term" value="P:proteolysis"/>
    <property type="evidence" value="ECO:0007669"/>
    <property type="project" value="UniProtKB-KW"/>
</dbReference>
<dbReference type="Pfam" id="PF00648">
    <property type="entry name" value="Peptidase_C2"/>
    <property type="match status" value="1"/>
</dbReference>
<organism evidence="9 10">
    <name type="scientific">Tigriopus californicus</name>
    <name type="common">Marine copepod</name>
    <dbReference type="NCBI Taxonomy" id="6832"/>
    <lineage>
        <taxon>Eukaryota</taxon>
        <taxon>Metazoa</taxon>
        <taxon>Ecdysozoa</taxon>
        <taxon>Arthropoda</taxon>
        <taxon>Crustacea</taxon>
        <taxon>Multicrustacea</taxon>
        <taxon>Hexanauplia</taxon>
        <taxon>Copepoda</taxon>
        <taxon>Harpacticoida</taxon>
        <taxon>Harpacticidae</taxon>
        <taxon>Tigriopus</taxon>
    </lineage>
</organism>
<dbReference type="AlphaFoldDB" id="A0A553PME0"/>
<dbReference type="CDD" id="cd00044">
    <property type="entry name" value="CysPc"/>
    <property type="match status" value="1"/>
</dbReference>
<evidence type="ECO:0000259" key="8">
    <source>
        <dbReference type="PROSITE" id="PS50203"/>
    </source>
</evidence>
<dbReference type="InterPro" id="IPR036213">
    <property type="entry name" value="Calpain_III_sf"/>
</dbReference>
<evidence type="ECO:0000256" key="7">
    <source>
        <dbReference type="SAM" id="MobiDB-lite"/>
    </source>
</evidence>
<dbReference type="PROSITE" id="PS00139">
    <property type="entry name" value="THIOL_PROTEASE_CYS"/>
    <property type="match status" value="1"/>
</dbReference>
<comment type="similarity">
    <text evidence="1">Belongs to the peptidase C2 family.</text>
</comment>
<feature type="domain" description="Calpain catalytic" evidence="8">
    <location>
        <begin position="26"/>
        <end position="290"/>
    </location>
</feature>
<dbReference type="Gene3D" id="2.60.120.380">
    <property type="match status" value="1"/>
</dbReference>